<evidence type="ECO:0000313" key="3">
    <source>
        <dbReference type="Proteomes" id="UP000692954"/>
    </source>
</evidence>
<name>A0A8S1KGK3_9CILI</name>
<dbReference type="AlphaFoldDB" id="A0A8S1KGK3"/>
<dbReference type="EMBL" id="CAJJDN010000004">
    <property type="protein sequence ID" value="CAD8049964.1"/>
    <property type="molecule type" value="Genomic_DNA"/>
</dbReference>
<evidence type="ECO:0000256" key="1">
    <source>
        <dbReference type="SAM" id="SignalP"/>
    </source>
</evidence>
<keyword evidence="3" id="KW-1185">Reference proteome</keyword>
<evidence type="ECO:0000313" key="2">
    <source>
        <dbReference type="EMBL" id="CAD8049964.1"/>
    </source>
</evidence>
<organism evidence="2 3">
    <name type="scientific">Paramecium sonneborni</name>
    <dbReference type="NCBI Taxonomy" id="65129"/>
    <lineage>
        <taxon>Eukaryota</taxon>
        <taxon>Sar</taxon>
        <taxon>Alveolata</taxon>
        <taxon>Ciliophora</taxon>
        <taxon>Intramacronucleata</taxon>
        <taxon>Oligohymenophorea</taxon>
        <taxon>Peniculida</taxon>
        <taxon>Parameciidae</taxon>
        <taxon>Paramecium</taxon>
    </lineage>
</organism>
<dbReference type="Pfam" id="PF05096">
    <property type="entry name" value="Glu_cyclase_2"/>
    <property type="match status" value="1"/>
</dbReference>
<evidence type="ECO:0008006" key="4">
    <source>
        <dbReference type="Google" id="ProtNLM"/>
    </source>
</evidence>
<proteinExistence type="predicted"/>
<dbReference type="OrthoDB" id="409395at2759"/>
<accession>A0A8S1KGK3</accession>
<keyword evidence="1" id="KW-0732">Signal</keyword>
<dbReference type="InterPro" id="IPR007788">
    <property type="entry name" value="QCT"/>
</dbReference>
<dbReference type="PANTHER" id="PTHR31270:SF1">
    <property type="entry name" value="GLUTAMINYL-PEPTIDE CYCLOTRANSFERASE"/>
    <property type="match status" value="1"/>
</dbReference>
<feature type="signal peptide" evidence="1">
    <location>
        <begin position="1"/>
        <end position="18"/>
    </location>
</feature>
<dbReference type="GO" id="GO:0016603">
    <property type="term" value="F:glutaminyl-peptide cyclotransferase activity"/>
    <property type="evidence" value="ECO:0007669"/>
    <property type="project" value="InterPro"/>
</dbReference>
<comment type="caution">
    <text evidence="2">The sequence shown here is derived from an EMBL/GenBank/DDBJ whole genome shotgun (WGS) entry which is preliminary data.</text>
</comment>
<protein>
    <recommendedName>
        <fullName evidence="4">Glutamine cyclotransferase</fullName>
    </recommendedName>
</protein>
<feature type="chain" id="PRO_5035730862" description="Glutamine cyclotransferase" evidence="1">
    <location>
        <begin position="19"/>
        <end position="262"/>
    </location>
</feature>
<sequence>MIALIIMITSAFSYTQYAQRIPKNKLSGKQQYLTRVLRDNINNPQYTQGFAFLNEDTILESTGLYKQSGIHYINLKNVNTLQNQYNLDGQFFGEGCDIINNKVYQLTWLEKKIFVYEKEDLQYIGQIDLPQKIKEGWGLTHRLFNEETQILISDGTGYIHILNENFQVLKSVLIFQGLTPVNYLNELEYANGILYANEYLKSYILAIDLDEGKVLAKYDFSELVYEAKRPDGCLNGIAFNQQTQTFWITGKNWPFIQEVKLF</sequence>
<dbReference type="Proteomes" id="UP000692954">
    <property type="component" value="Unassembled WGS sequence"/>
</dbReference>
<dbReference type="PANTHER" id="PTHR31270">
    <property type="entry name" value="GLUTAMINYL-PEPTIDE CYCLOTRANSFERASE"/>
    <property type="match status" value="1"/>
</dbReference>
<gene>
    <name evidence="2" type="ORF">PSON_ATCC_30995.1.T0040404</name>
</gene>
<reference evidence="2" key="1">
    <citation type="submission" date="2021-01" db="EMBL/GenBank/DDBJ databases">
        <authorList>
            <consortium name="Genoscope - CEA"/>
            <person name="William W."/>
        </authorList>
    </citation>
    <scope>NUCLEOTIDE SEQUENCE</scope>
</reference>